<dbReference type="Proteomes" id="UP000001312">
    <property type="component" value="Unassembled WGS sequence"/>
</dbReference>
<keyword evidence="3" id="KW-1185">Reference proteome</keyword>
<dbReference type="HOGENOM" id="CLU_1918349_0_0_1"/>
<evidence type="ECO:0000256" key="1">
    <source>
        <dbReference type="SAM" id="MobiDB-lite"/>
    </source>
</evidence>
<dbReference type="AlphaFoldDB" id="A7EJP9"/>
<feature type="region of interest" description="Disordered" evidence="1">
    <location>
        <begin position="1"/>
        <end position="63"/>
    </location>
</feature>
<dbReference type="RefSeq" id="XP_001594114.1">
    <property type="nucleotide sequence ID" value="XM_001594064.1"/>
</dbReference>
<evidence type="ECO:0000313" key="2">
    <source>
        <dbReference type="EMBL" id="EDO03065.1"/>
    </source>
</evidence>
<evidence type="ECO:0000313" key="3">
    <source>
        <dbReference type="Proteomes" id="UP000001312"/>
    </source>
</evidence>
<feature type="compositionally biased region" description="Polar residues" evidence="1">
    <location>
        <begin position="1"/>
        <end position="23"/>
    </location>
</feature>
<dbReference type="InParanoid" id="A7EJP9"/>
<accession>A7EJP9</accession>
<reference evidence="3" key="1">
    <citation type="journal article" date="2011" name="PLoS Genet.">
        <title>Genomic analysis of the necrotrophic fungal pathogens Sclerotinia sclerotiorum and Botrytis cinerea.</title>
        <authorList>
            <person name="Amselem J."/>
            <person name="Cuomo C.A."/>
            <person name="van Kan J.A."/>
            <person name="Viaud M."/>
            <person name="Benito E.P."/>
            <person name="Couloux A."/>
            <person name="Coutinho P.M."/>
            <person name="de Vries R.P."/>
            <person name="Dyer P.S."/>
            <person name="Fillinger S."/>
            <person name="Fournier E."/>
            <person name="Gout L."/>
            <person name="Hahn M."/>
            <person name="Kohn L."/>
            <person name="Lapalu N."/>
            <person name="Plummer K.M."/>
            <person name="Pradier J.M."/>
            <person name="Quevillon E."/>
            <person name="Sharon A."/>
            <person name="Simon A."/>
            <person name="ten Have A."/>
            <person name="Tudzynski B."/>
            <person name="Tudzynski P."/>
            <person name="Wincker P."/>
            <person name="Andrew M."/>
            <person name="Anthouard V."/>
            <person name="Beever R.E."/>
            <person name="Beffa R."/>
            <person name="Benoit I."/>
            <person name="Bouzid O."/>
            <person name="Brault B."/>
            <person name="Chen Z."/>
            <person name="Choquer M."/>
            <person name="Collemare J."/>
            <person name="Cotton P."/>
            <person name="Danchin E.G."/>
            <person name="Da Silva C."/>
            <person name="Gautier A."/>
            <person name="Giraud C."/>
            <person name="Giraud T."/>
            <person name="Gonzalez C."/>
            <person name="Grossetete S."/>
            <person name="Guldener U."/>
            <person name="Henrissat B."/>
            <person name="Howlett B.J."/>
            <person name="Kodira C."/>
            <person name="Kretschmer M."/>
            <person name="Lappartient A."/>
            <person name="Leroch M."/>
            <person name="Levis C."/>
            <person name="Mauceli E."/>
            <person name="Neuveglise C."/>
            <person name="Oeser B."/>
            <person name="Pearson M."/>
            <person name="Poulain J."/>
            <person name="Poussereau N."/>
            <person name="Quesneville H."/>
            <person name="Rascle C."/>
            <person name="Schumacher J."/>
            <person name="Segurens B."/>
            <person name="Sexton A."/>
            <person name="Silva E."/>
            <person name="Sirven C."/>
            <person name="Soanes D.M."/>
            <person name="Talbot N.J."/>
            <person name="Templeton M."/>
            <person name="Yandava C."/>
            <person name="Yarden O."/>
            <person name="Zeng Q."/>
            <person name="Rollins J.A."/>
            <person name="Lebrun M.H."/>
            <person name="Dickman M."/>
        </authorList>
    </citation>
    <scope>NUCLEOTIDE SEQUENCE [LARGE SCALE GENOMIC DNA]</scope>
    <source>
        <strain evidence="3">ATCC 18683 / 1980 / Ss-1</strain>
    </source>
</reference>
<feature type="compositionally biased region" description="Polar residues" evidence="1">
    <location>
        <begin position="39"/>
        <end position="48"/>
    </location>
</feature>
<feature type="compositionally biased region" description="Basic residues" evidence="1">
    <location>
        <begin position="54"/>
        <end position="63"/>
    </location>
</feature>
<dbReference type="GeneID" id="5490118"/>
<organism evidence="2 3">
    <name type="scientific">Sclerotinia sclerotiorum (strain ATCC 18683 / 1980 / Ss-1)</name>
    <name type="common">White mold</name>
    <name type="synonym">Whetzelinia sclerotiorum</name>
    <dbReference type="NCBI Taxonomy" id="665079"/>
    <lineage>
        <taxon>Eukaryota</taxon>
        <taxon>Fungi</taxon>
        <taxon>Dikarya</taxon>
        <taxon>Ascomycota</taxon>
        <taxon>Pezizomycotina</taxon>
        <taxon>Leotiomycetes</taxon>
        <taxon>Helotiales</taxon>
        <taxon>Sclerotiniaceae</taxon>
        <taxon>Sclerotinia</taxon>
    </lineage>
</organism>
<name>A7EJP9_SCLS1</name>
<dbReference type="KEGG" id="ssl:SS1G_05544"/>
<sequence length="132" mass="14085">MSSSIDSQQPLRPHTPSSMNLPQIPSPIHTEQPKLVNEMTVSSVSESPVNLRGGGHHHHHHHFRTERDAAIVGGTSKLKTAVPVGEVKWIVACCALLLSEGERGILRGGTSTPLGSDNSLGSLVLYEGCHAE</sequence>
<gene>
    <name evidence="2" type="ORF">SS1G_05544</name>
</gene>
<proteinExistence type="predicted"/>
<protein>
    <submittedName>
        <fullName evidence="2">Uncharacterized protein</fullName>
    </submittedName>
</protein>
<dbReference type="EMBL" id="CH476626">
    <property type="protein sequence ID" value="EDO03065.1"/>
    <property type="molecule type" value="Genomic_DNA"/>
</dbReference>